<dbReference type="AlphaFoldDB" id="A0AAV4DTG9"/>
<sequence>MRNLLVPDREGQSKQLSTMMKIDQIKAMCREYKETTSKADNSLRELFTQMRAVKRQEAALLVKFLAVNRTLLEIKRDTQRSTLLKQDAHYRRPSTDLHAPGRLTSVQTTEAPIQILPAKEGESASKTKETLDSGNIEQTGKVEDSNELLGLKETPRKHNITDITYSSLATNKDPMGDETQKYNSRRHFNTSTYTSIDYQNSREFTEGRESPENREDPCSCRGNDSTRRSHSCNNCSCASLILRRESGYESSTESTSGGDIRERTCSTSSVSSSSSSLSLSSRLSSPRSSITSHLPLSPPISASISTMLF</sequence>
<reference evidence="2 3" key="1">
    <citation type="journal article" date="2021" name="Elife">
        <title>Chloroplast acquisition without the gene transfer in kleptoplastic sea slugs, Plakobranchus ocellatus.</title>
        <authorList>
            <person name="Maeda T."/>
            <person name="Takahashi S."/>
            <person name="Yoshida T."/>
            <person name="Shimamura S."/>
            <person name="Takaki Y."/>
            <person name="Nagai Y."/>
            <person name="Toyoda A."/>
            <person name="Suzuki Y."/>
            <person name="Arimoto A."/>
            <person name="Ishii H."/>
            <person name="Satoh N."/>
            <person name="Nishiyama T."/>
            <person name="Hasebe M."/>
            <person name="Maruyama T."/>
            <person name="Minagawa J."/>
            <person name="Obokata J."/>
            <person name="Shigenobu S."/>
        </authorList>
    </citation>
    <scope>NUCLEOTIDE SEQUENCE [LARGE SCALE GENOMIC DNA]</scope>
</reference>
<dbReference type="EMBL" id="BLXT01008287">
    <property type="protein sequence ID" value="GFO47285.1"/>
    <property type="molecule type" value="Genomic_DNA"/>
</dbReference>
<feature type="compositionally biased region" description="Basic and acidic residues" evidence="1">
    <location>
        <begin position="203"/>
        <end position="218"/>
    </location>
</feature>
<gene>
    <name evidence="2" type="ORF">PoB_007379000</name>
</gene>
<feature type="region of interest" description="Disordered" evidence="1">
    <location>
        <begin position="187"/>
        <end position="231"/>
    </location>
</feature>
<feature type="compositionally biased region" description="Low complexity" evidence="1">
    <location>
        <begin position="248"/>
        <end position="258"/>
    </location>
</feature>
<feature type="compositionally biased region" description="Low complexity" evidence="1">
    <location>
        <begin position="265"/>
        <end position="297"/>
    </location>
</feature>
<organism evidence="2 3">
    <name type="scientific">Plakobranchus ocellatus</name>
    <dbReference type="NCBI Taxonomy" id="259542"/>
    <lineage>
        <taxon>Eukaryota</taxon>
        <taxon>Metazoa</taxon>
        <taxon>Spiralia</taxon>
        <taxon>Lophotrochozoa</taxon>
        <taxon>Mollusca</taxon>
        <taxon>Gastropoda</taxon>
        <taxon>Heterobranchia</taxon>
        <taxon>Euthyneura</taxon>
        <taxon>Panpulmonata</taxon>
        <taxon>Sacoglossa</taxon>
        <taxon>Placobranchoidea</taxon>
        <taxon>Plakobranchidae</taxon>
        <taxon>Plakobranchus</taxon>
    </lineage>
</organism>
<proteinExistence type="predicted"/>
<feature type="compositionally biased region" description="Polar residues" evidence="1">
    <location>
        <begin position="189"/>
        <end position="202"/>
    </location>
</feature>
<evidence type="ECO:0000256" key="1">
    <source>
        <dbReference type="SAM" id="MobiDB-lite"/>
    </source>
</evidence>
<name>A0AAV4DTG9_9GAST</name>
<protein>
    <submittedName>
        <fullName evidence="2">Uncharacterized protein</fullName>
    </submittedName>
</protein>
<dbReference type="Proteomes" id="UP000735302">
    <property type="component" value="Unassembled WGS sequence"/>
</dbReference>
<comment type="caution">
    <text evidence="2">The sequence shown here is derived from an EMBL/GenBank/DDBJ whole genome shotgun (WGS) entry which is preliminary data.</text>
</comment>
<evidence type="ECO:0000313" key="3">
    <source>
        <dbReference type="Proteomes" id="UP000735302"/>
    </source>
</evidence>
<evidence type="ECO:0000313" key="2">
    <source>
        <dbReference type="EMBL" id="GFO47285.1"/>
    </source>
</evidence>
<feature type="region of interest" description="Disordered" evidence="1">
    <location>
        <begin position="248"/>
        <end position="297"/>
    </location>
</feature>
<accession>A0AAV4DTG9</accession>
<keyword evidence="3" id="KW-1185">Reference proteome</keyword>